<keyword evidence="3" id="KW-1185">Reference proteome</keyword>
<evidence type="ECO:0000259" key="1">
    <source>
        <dbReference type="Pfam" id="PF00535"/>
    </source>
</evidence>
<dbReference type="KEGG" id="sazo:D1868_06920"/>
<dbReference type="RefSeq" id="WP_156006834.1">
    <property type="nucleotide sequence ID" value="NZ_CP045483.1"/>
</dbReference>
<dbReference type="OrthoDB" id="43535at2157"/>
<sequence length="224" mass="26322">MTSICVYGTVFNNVNTVEESIKSVWSPDYDIVIVDNYSKDGTYEKLMELKKEYNLKVYRLRSSRGKGRAYALEQCPENSITAYFDLDTYYNQNFHITIKSGLKELVIFGPVMTYINSKEDILKSGNWKDLNYGEDIEFLSRQKISITFPLIIGKNEDVITNNLFIEREKRYAKFWKIRMLKNVIDIYRGLAIKYSDLISIYPYVKKYGIILYFLYLLSKVKGQI</sequence>
<dbReference type="InterPro" id="IPR001173">
    <property type="entry name" value="Glyco_trans_2-like"/>
</dbReference>
<accession>A0A650CPN6</accession>
<proteinExistence type="predicted"/>
<evidence type="ECO:0000313" key="3">
    <source>
        <dbReference type="Proteomes" id="UP000423396"/>
    </source>
</evidence>
<dbReference type="InterPro" id="IPR029044">
    <property type="entry name" value="Nucleotide-diphossugar_trans"/>
</dbReference>
<dbReference type="GO" id="GO:0016740">
    <property type="term" value="F:transferase activity"/>
    <property type="evidence" value="ECO:0007669"/>
    <property type="project" value="UniProtKB-KW"/>
</dbReference>
<name>A0A650CPN6_9CREN</name>
<dbReference type="Proteomes" id="UP000423396">
    <property type="component" value="Chromosome"/>
</dbReference>
<feature type="domain" description="Glycosyltransferase 2-like" evidence="1">
    <location>
        <begin position="9"/>
        <end position="93"/>
    </location>
</feature>
<organism evidence="2 3">
    <name type="scientific">Stygiolobus azoricus</name>
    <dbReference type="NCBI Taxonomy" id="41675"/>
    <lineage>
        <taxon>Archaea</taxon>
        <taxon>Thermoproteota</taxon>
        <taxon>Thermoprotei</taxon>
        <taxon>Sulfolobales</taxon>
        <taxon>Sulfolobaceae</taxon>
        <taxon>Stygiolobus</taxon>
    </lineage>
</organism>
<dbReference type="Gene3D" id="3.90.550.10">
    <property type="entry name" value="Spore Coat Polysaccharide Biosynthesis Protein SpsA, Chain A"/>
    <property type="match status" value="1"/>
</dbReference>
<keyword evidence="2" id="KW-0808">Transferase</keyword>
<dbReference type="Pfam" id="PF00535">
    <property type="entry name" value="Glycos_transf_2"/>
    <property type="match status" value="1"/>
</dbReference>
<dbReference type="SUPFAM" id="SSF53448">
    <property type="entry name" value="Nucleotide-diphospho-sugar transferases"/>
    <property type="match status" value="1"/>
</dbReference>
<reference evidence="2 3" key="1">
    <citation type="submission" date="2019-10" db="EMBL/GenBank/DDBJ databases">
        <title>Genome Sequences from Six Type Strain Members of the Archaeal Family Sulfolobaceae: Acidianus ambivalens, Acidianus infernus, Metallosphaera prunae, Stygiolobus azoricus, Sulfolobus metallicus, and Sulfurisphaera ohwakuensis.</title>
        <authorList>
            <person name="Counts J.A."/>
            <person name="Kelly R.M."/>
        </authorList>
    </citation>
    <scope>NUCLEOTIDE SEQUENCE [LARGE SCALE GENOMIC DNA]</scope>
    <source>
        <strain evidence="2 3">FC6</strain>
    </source>
</reference>
<dbReference type="AlphaFoldDB" id="A0A650CPN6"/>
<evidence type="ECO:0000313" key="2">
    <source>
        <dbReference type="EMBL" id="QGR19748.1"/>
    </source>
</evidence>
<protein>
    <submittedName>
        <fullName evidence="2">Glycosyltransferase</fullName>
    </submittedName>
</protein>
<dbReference type="EMBL" id="CP045483">
    <property type="protein sequence ID" value="QGR19748.1"/>
    <property type="molecule type" value="Genomic_DNA"/>
</dbReference>
<gene>
    <name evidence="2" type="ORF">D1868_06920</name>
</gene>
<dbReference type="GeneID" id="42798791"/>